<dbReference type="AlphaFoldDB" id="A0A1F6MDB7"/>
<comment type="caution">
    <text evidence="1">The sequence shown here is derived from an EMBL/GenBank/DDBJ whole genome shotgun (WGS) entry which is preliminary data.</text>
</comment>
<protein>
    <submittedName>
        <fullName evidence="1">Uncharacterized protein</fullName>
    </submittedName>
</protein>
<name>A0A1F6MDB7_9BACT</name>
<evidence type="ECO:0000313" key="1">
    <source>
        <dbReference type="EMBL" id="OGH69629.1"/>
    </source>
</evidence>
<gene>
    <name evidence="1" type="ORF">A3C90_04310</name>
</gene>
<accession>A0A1F6MDB7</accession>
<sequence>MKTIVVLFALASVLQTACYTLKRDPNLLYEWQVSLEGDDYRGLALDDIQVTSFDDDLTFSLFGGHSANWRRPDYAVFGGYTSFHQYVTEGGVFTLGIKVGVGVAGHMILETDVTTRVSGTGGVNVNEGVVDASGGDIGIEDVNLGGDDPVLASGNLRADSRLDGGVWSGGSFLLRYELLLEFGPVHLSLGNVIDLRIAEQDPLRVFRAAMVGVTLPISSF</sequence>
<reference evidence="1 2" key="1">
    <citation type="journal article" date="2016" name="Nat. Commun.">
        <title>Thousands of microbial genomes shed light on interconnected biogeochemical processes in an aquifer system.</title>
        <authorList>
            <person name="Anantharaman K."/>
            <person name="Brown C.T."/>
            <person name="Hug L.A."/>
            <person name="Sharon I."/>
            <person name="Castelle C.J."/>
            <person name="Probst A.J."/>
            <person name="Thomas B.C."/>
            <person name="Singh A."/>
            <person name="Wilkins M.J."/>
            <person name="Karaoz U."/>
            <person name="Brodie E.L."/>
            <person name="Williams K.H."/>
            <person name="Hubbard S.S."/>
            <person name="Banfield J.F."/>
        </authorList>
    </citation>
    <scope>NUCLEOTIDE SEQUENCE [LARGE SCALE GENOMIC DNA]</scope>
</reference>
<organism evidence="1 2">
    <name type="scientific">Candidatus Magasanikbacteria bacterium RIFCSPHIGHO2_02_FULL_51_14</name>
    <dbReference type="NCBI Taxonomy" id="1798683"/>
    <lineage>
        <taxon>Bacteria</taxon>
        <taxon>Candidatus Magasanikiibacteriota</taxon>
    </lineage>
</organism>
<dbReference type="EMBL" id="MFQE01000072">
    <property type="protein sequence ID" value="OGH69629.1"/>
    <property type="molecule type" value="Genomic_DNA"/>
</dbReference>
<dbReference type="Proteomes" id="UP000177457">
    <property type="component" value="Unassembled WGS sequence"/>
</dbReference>
<evidence type="ECO:0000313" key="2">
    <source>
        <dbReference type="Proteomes" id="UP000177457"/>
    </source>
</evidence>
<proteinExistence type="predicted"/>